<dbReference type="Proteomes" id="UP000632774">
    <property type="component" value="Unassembled WGS sequence"/>
</dbReference>
<comment type="caution">
    <text evidence="7">The sequence shown here is derived from an EMBL/GenBank/DDBJ whole genome shotgun (WGS) entry which is preliminary data.</text>
</comment>
<dbReference type="InterPro" id="IPR036942">
    <property type="entry name" value="Beta-barrel_TonB_sf"/>
</dbReference>
<evidence type="ECO:0000256" key="1">
    <source>
        <dbReference type="ARBA" id="ARBA00004442"/>
    </source>
</evidence>
<evidence type="ECO:0000256" key="2">
    <source>
        <dbReference type="ARBA" id="ARBA00023136"/>
    </source>
</evidence>
<dbReference type="InterPro" id="IPR037066">
    <property type="entry name" value="Plug_dom_sf"/>
</dbReference>
<dbReference type="RefSeq" id="WP_194106433.1">
    <property type="nucleotide sequence ID" value="NZ_JADFFM010000001.1"/>
</dbReference>
<feature type="signal peptide" evidence="4">
    <location>
        <begin position="1"/>
        <end position="22"/>
    </location>
</feature>
<dbReference type="Pfam" id="PF22904">
    <property type="entry name" value="NOMO1-like_2nd"/>
    <property type="match status" value="1"/>
</dbReference>
<dbReference type="PANTHER" id="PTHR40980:SF4">
    <property type="entry name" value="TONB-DEPENDENT RECEPTOR-LIKE BETA-BARREL DOMAIN-CONTAINING PROTEIN"/>
    <property type="match status" value="1"/>
</dbReference>
<reference evidence="7 8" key="1">
    <citation type="submission" date="2020-10" db="EMBL/GenBank/DDBJ databases">
        <title>Mucilaginibacter mali sp. nov., isolated from rhizosphere soil of apple orchard.</title>
        <authorList>
            <person name="Lee J.-S."/>
            <person name="Kim H.S."/>
            <person name="Kim J.-S."/>
        </authorList>
    </citation>
    <scope>NUCLEOTIDE SEQUENCE [LARGE SCALE GENOMIC DNA]</scope>
    <source>
        <strain evidence="7 8">KCTC 23157</strain>
    </source>
</reference>
<name>A0ABR9XI81_9SPHI</name>
<dbReference type="InterPro" id="IPR041700">
    <property type="entry name" value="OMP_b-brl_3"/>
</dbReference>
<evidence type="ECO:0000259" key="6">
    <source>
        <dbReference type="Pfam" id="PF22904"/>
    </source>
</evidence>
<evidence type="ECO:0000313" key="7">
    <source>
        <dbReference type="EMBL" id="MBE9667082.1"/>
    </source>
</evidence>
<dbReference type="Gene3D" id="2.170.130.10">
    <property type="entry name" value="TonB-dependent receptor, plug domain"/>
    <property type="match status" value="1"/>
</dbReference>
<evidence type="ECO:0000259" key="5">
    <source>
        <dbReference type="Pfam" id="PF14905"/>
    </source>
</evidence>
<keyword evidence="2" id="KW-0472">Membrane</keyword>
<sequence length="810" mass="90543">MRISFGCFVAGFILLLCSSANSQNKFSGIQGQFVLPNKALNDTITVLLIHLPDSAIVNTTITKGKGLFRFNNVLPGTYAVSIHHPCYQKYASQSIVVSGSGLVSMGTITLHPDIINLKEVTITNPRAYIETRYDKTVLNVEKGIMAEGVSVLDVLGTAPGVRINSAGDVLLRGGQKASIAINGRILNLASADAAEQLKNMPSGSVNQIELITNPSAKYDATGAGGIVNIILKKGQDEGFNGSVTMGAGYGDFYKLTPSLALNYRTKKLNFFGNYAFNDNHTDHTINIDRYVGSTARYDEHYYNQQKIYSSTYNFGADYSIDDKHTLGFLVVGSFSNNFIDKNTVTTIGTSTAADSSLTTLAVLNRRINTINYNLNYSGILGKSNQTISADADYFLYNRNSFEDLNSTMYNVHTNITGNPMFYRNEAPTHIMNISGRVDYINPISQGRRLEAGLKTIIATNDNIQRFDNVVNDVHTPNPLISSQFNYNDNISSAYINYIATPSAKFNYLLGMRVEHTGSDADNPNYHISVKRSYTDYFPTVVLNYTLNTNHSLTFNYNRRIDRPNYSDLNPLIAYQDRYNITTGNAYLKPSYQDNISITHTYKNKFGAKLYAAFVRDYNNFTYFAQSDISGLFITGKINLKQATTYGIELTAPVTINDKWSAFFDVDANLQHYVDYAGLLNKTTPDAIFKVNQQVQLPADLTFALYADYEVNTFYAMYNYRANYSVMPSFSKRLFNKRATLSFSAKDIFNTDRNRYSTDYANLNMVGYDKRETRIYSLSFTYRFGKSSVKAARKHTTGNNEDLKRVNPGTN</sequence>
<feature type="chain" id="PRO_5047328090" evidence="4">
    <location>
        <begin position="23"/>
        <end position="810"/>
    </location>
</feature>
<dbReference type="InterPro" id="IPR013784">
    <property type="entry name" value="Carb-bd-like_fold"/>
</dbReference>
<feature type="domain" description="NOMO second beta-sandwich" evidence="6">
    <location>
        <begin position="43"/>
        <end position="90"/>
    </location>
</feature>
<protein>
    <submittedName>
        <fullName evidence="7">TonB-dependent receptor</fullName>
    </submittedName>
</protein>
<proteinExistence type="predicted"/>
<organism evidence="7 8">
    <name type="scientific">Mucilaginibacter boryungensis</name>
    <dbReference type="NCBI Taxonomy" id="768480"/>
    <lineage>
        <taxon>Bacteria</taxon>
        <taxon>Pseudomonadati</taxon>
        <taxon>Bacteroidota</taxon>
        <taxon>Sphingobacteriia</taxon>
        <taxon>Sphingobacteriales</taxon>
        <taxon>Sphingobacteriaceae</taxon>
        <taxon>Mucilaginibacter</taxon>
    </lineage>
</organism>
<dbReference type="EMBL" id="JADFFM010000001">
    <property type="protein sequence ID" value="MBE9667082.1"/>
    <property type="molecule type" value="Genomic_DNA"/>
</dbReference>
<dbReference type="SUPFAM" id="SSF56935">
    <property type="entry name" value="Porins"/>
    <property type="match status" value="1"/>
</dbReference>
<dbReference type="SUPFAM" id="SSF49452">
    <property type="entry name" value="Starch-binding domain-like"/>
    <property type="match status" value="1"/>
</dbReference>
<dbReference type="Gene3D" id="2.40.170.20">
    <property type="entry name" value="TonB-dependent receptor, beta-barrel domain"/>
    <property type="match status" value="1"/>
</dbReference>
<gene>
    <name evidence="7" type="ORF">IRJ18_11980</name>
</gene>
<keyword evidence="7" id="KW-0675">Receptor</keyword>
<accession>A0ABR9XI81</accession>
<comment type="subcellular location">
    <subcellularLocation>
        <location evidence="1">Cell outer membrane</location>
    </subcellularLocation>
</comment>
<evidence type="ECO:0000256" key="3">
    <source>
        <dbReference type="ARBA" id="ARBA00023237"/>
    </source>
</evidence>
<keyword evidence="4" id="KW-0732">Signal</keyword>
<evidence type="ECO:0000256" key="4">
    <source>
        <dbReference type="SAM" id="SignalP"/>
    </source>
</evidence>
<feature type="domain" description="Outer membrane protein beta-barrel" evidence="5">
    <location>
        <begin position="382"/>
        <end position="781"/>
    </location>
</feature>
<evidence type="ECO:0000313" key="8">
    <source>
        <dbReference type="Proteomes" id="UP000632774"/>
    </source>
</evidence>
<keyword evidence="3" id="KW-0998">Cell outer membrane</keyword>
<dbReference type="InterPro" id="IPR055074">
    <property type="entry name" value="NOMO1-3_2nd"/>
</dbReference>
<dbReference type="PANTHER" id="PTHR40980">
    <property type="entry name" value="PLUG DOMAIN-CONTAINING PROTEIN"/>
    <property type="match status" value="1"/>
</dbReference>
<keyword evidence="8" id="KW-1185">Reference proteome</keyword>
<dbReference type="Pfam" id="PF14905">
    <property type="entry name" value="OMP_b-brl_3"/>
    <property type="match status" value="1"/>
</dbReference>